<protein>
    <submittedName>
        <fullName evidence="3">Uncharacterized protein</fullName>
    </submittedName>
</protein>
<dbReference type="RefSeq" id="XP_018277270.1">
    <property type="nucleotide sequence ID" value="XM_018423721.1"/>
</dbReference>
<reference evidence="3 4" key="1">
    <citation type="submission" date="2015-03" db="EMBL/GenBank/DDBJ databases">
        <title>Genomics and transcriptomics of the oil-accumulating basidiomycete yeast T. oleaginosus allow insights into substrate utilization and the diverse evolutionary trajectories of mating systems in fungi.</title>
        <authorList>
            <consortium name="DOE Joint Genome Institute"/>
            <person name="Kourist R."/>
            <person name="Kracht O."/>
            <person name="Bracharz F."/>
            <person name="Lipzen A."/>
            <person name="Nolan M."/>
            <person name="Ohm R."/>
            <person name="Grigoriev I."/>
            <person name="Sun S."/>
            <person name="Heitman J."/>
            <person name="Bruck T."/>
            <person name="Nowrousian M."/>
        </authorList>
    </citation>
    <scope>NUCLEOTIDE SEQUENCE [LARGE SCALE GENOMIC DNA]</scope>
    <source>
        <strain evidence="3 4">IBC0246</strain>
    </source>
</reference>
<accession>A0A0J1AZL4</accession>
<keyword evidence="4" id="KW-1185">Reference proteome</keyword>
<organism evidence="3 4">
    <name type="scientific">Cutaneotrichosporon oleaginosum</name>
    <dbReference type="NCBI Taxonomy" id="879819"/>
    <lineage>
        <taxon>Eukaryota</taxon>
        <taxon>Fungi</taxon>
        <taxon>Dikarya</taxon>
        <taxon>Basidiomycota</taxon>
        <taxon>Agaricomycotina</taxon>
        <taxon>Tremellomycetes</taxon>
        <taxon>Trichosporonales</taxon>
        <taxon>Trichosporonaceae</taxon>
        <taxon>Cutaneotrichosporon</taxon>
    </lineage>
</organism>
<evidence type="ECO:0000256" key="2">
    <source>
        <dbReference type="SAM" id="Phobius"/>
    </source>
</evidence>
<dbReference type="AlphaFoldDB" id="A0A0J1AZL4"/>
<evidence type="ECO:0000256" key="1">
    <source>
        <dbReference type="SAM" id="MobiDB-lite"/>
    </source>
</evidence>
<feature type="region of interest" description="Disordered" evidence="1">
    <location>
        <begin position="80"/>
        <end position="119"/>
    </location>
</feature>
<feature type="transmembrane region" description="Helical" evidence="2">
    <location>
        <begin position="32"/>
        <end position="53"/>
    </location>
</feature>
<gene>
    <name evidence="3" type="ORF">CC85DRAFT_287052</name>
</gene>
<keyword evidence="2" id="KW-0472">Membrane</keyword>
<evidence type="ECO:0000313" key="4">
    <source>
        <dbReference type="Proteomes" id="UP000053611"/>
    </source>
</evidence>
<evidence type="ECO:0000313" key="3">
    <source>
        <dbReference type="EMBL" id="KLT40779.1"/>
    </source>
</evidence>
<keyword evidence="2" id="KW-0812">Transmembrane</keyword>
<dbReference type="EMBL" id="KQ087228">
    <property type="protein sequence ID" value="KLT40779.1"/>
    <property type="molecule type" value="Genomic_DNA"/>
</dbReference>
<dbReference type="Proteomes" id="UP000053611">
    <property type="component" value="Unassembled WGS sequence"/>
</dbReference>
<keyword evidence="2" id="KW-1133">Transmembrane helix</keyword>
<name>A0A0J1AZL4_9TREE</name>
<feature type="compositionally biased region" description="Basic and acidic residues" evidence="1">
    <location>
        <begin position="89"/>
        <end position="99"/>
    </location>
</feature>
<dbReference type="GeneID" id="28984324"/>
<proteinExistence type="predicted"/>
<sequence>MSSLSLLTILLQSSLGARSHSLLALHLLLTLLPPPLLLLRLILLRVLLLDIVLTHNGEEGRLRGRSDRLALSLVSLSSDSLPPKLLLTPRDRQGRRREAQAGPSTAALSPPHRALMHSR</sequence>